<feature type="domain" description="Hydantoinase B/oxoprolinase" evidence="1">
    <location>
        <begin position="1"/>
        <end position="138"/>
    </location>
</feature>
<sequence length="157" mass="16249">MDDGTPIALTVTVDQTTGSAHFDFTGTGLQTFGNTNAPRAVLFSCLVYSLRSLVKEEIPLNQGCLKPIRLTVPNGTILSPGPDAAVVGGNVLTSQRIVDVILAAFGACSASQGCMNNVTFGNDALGYYETVAGGAGAVSLVLVISTVNCQIRNKIKI</sequence>
<keyword evidence="3" id="KW-1185">Reference proteome</keyword>
<dbReference type="AlphaFoldDB" id="A0A3S5AXX6"/>
<dbReference type="InterPro" id="IPR045079">
    <property type="entry name" value="Oxoprolinase-like"/>
</dbReference>
<name>A0A3S5AXX6_9PLAT</name>
<dbReference type="GO" id="GO:0006749">
    <property type="term" value="P:glutathione metabolic process"/>
    <property type="evidence" value="ECO:0007669"/>
    <property type="project" value="TreeGrafter"/>
</dbReference>
<evidence type="ECO:0000259" key="1">
    <source>
        <dbReference type="Pfam" id="PF02538"/>
    </source>
</evidence>
<evidence type="ECO:0000313" key="3">
    <source>
        <dbReference type="Proteomes" id="UP000784294"/>
    </source>
</evidence>
<accession>A0A3S5AXX6</accession>
<proteinExistence type="predicted"/>
<dbReference type="EMBL" id="CAAALY010248796">
    <property type="protein sequence ID" value="VEL34975.1"/>
    <property type="molecule type" value="Genomic_DNA"/>
</dbReference>
<dbReference type="Proteomes" id="UP000784294">
    <property type="component" value="Unassembled WGS sequence"/>
</dbReference>
<dbReference type="InterPro" id="IPR003692">
    <property type="entry name" value="Hydantoinase_B"/>
</dbReference>
<dbReference type="PANTHER" id="PTHR11365">
    <property type="entry name" value="5-OXOPROLINASE RELATED"/>
    <property type="match status" value="1"/>
</dbReference>
<dbReference type="PANTHER" id="PTHR11365:SF2">
    <property type="entry name" value="5-OXOPROLINASE"/>
    <property type="match status" value="1"/>
</dbReference>
<dbReference type="GO" id="GO:0005829">
    <property type="term" value="C:cytosol"/>
    <property type="evidence" value="ECO:0007669"/>
    <property type="project" value="TreeGrafter"/>
</dbReference>
<evidence type="ECO:0000313" key="2">
    <source>
        <dbReference type="EMBL" id="VEL34975.1"/>
    </source>
</evidence>
<reference evidence="2" key="1">
    <citation type="submission" date="2018-11" db="EMBL/GenBank/DDBJ databases">
        <authorList>
            <consortium name="Pathogen Informatics"/>
        </authorList>
    </citation>
    <scope>NUCLEOTIDE SEQUENCE</scope>
</reference>
<organism evidence="2 3">
    <name type="scientific">Protopolystoma xenopodis</name>
    <dbReference type="NCBI Taxonomy" id="117903"/>
    <lineage>
        <taxon>Eukaryota</taxon>
        <taxon>Metazoa</taxon>
        <taxon>Spiralia</taxon>
        <taxon>Lophotrochozoa</taxon>
        <taxon>Platyhelminthes</taxon>
        <taxon>Monogenea</taxon>
        <taxon>Polyopisthocotylea</taxon>
        <taxon>Polystomatidea</taxon>
        <taxon>Polystomatidae</taxon>
        <taxon>Protopolystoma</taxon>
    </lineage>
</organism>
<comment type="caution">
    <text evidence="2">The sequence shown here is derived from an EMBL/GenBank/DDBJ whole genome shotgun (WGS) entry which is preliminary data.</text>
</comment>
<dbReference type="Pfam" id="PF02538">
    <property type="entry name" value="Hydantoinase_B"/>
    <property type="match status" value="1"/>
</dbReference>
<gene>
    <name evidence="2" type="ORF">PXEA_LOCUS28415</name>
</gene>
<dbReference type="GO" id="GO:0017168">
    <property type="term" value="F:5-oxoprolinase (ATP-hydrolyzing) activity"/>
    <property type="evidence" value="ECO:0007669"/>
    <property type="project" value="TreeGrafter"/>
</dbReference>
<dbReference type="OrthoDB" id="3643at2759"/>
<protein>
    <recommendedName>
        <fullName evidence="1">Hydantoinase B/oxoprolinase domain-containing protein</fullName>
    </recommendedName>
</protein>